<dbReference type="NCBIfam" id="NF012229">
    <property type="entry name" value="bla_class_B_core"/>
    <property type="match status" value="1"/>
</dbReference>
<reference evidence="13 14" key="1">
    <citation type="submission" date="2019-03" db="EMBL/GenBank/DDBJ databases">
        <title>Draft Genome Sequences of Six Type Strains of the Genus Massilia.</title>
        <authorList>
            <person name="Miess H."/>
            <person name="Frediansyhah A."/>
            <person name="Gross H."/>
        </authorList>
    </citation>
    <scope>NUCLEOTIDE SEQUENCE [LARGE SCALE GENOMIC DNA]</scope>
    <source>
        <strain evidence="13 14">DSM 17505</strain>
    </source>
</reference>
<evidence type="ECO:0000256" key="5">
    <source>
        <dbReference type="ARBA" id="ARBA00012865"/>
    </source>
</evidence>
<keyword evidence="14" id="KW-1185">Reference proteome</keyword>
<evidence type="ECO:0000256" key="4">
    <source>
        <dbReference type="ARBA" id="ARBA00005250"/>
    </source>
</evidence>
<keyword evidence="8" id="KW-0574">Periplasm</keyword>
<evidence type="ECO:0000259" key="12">
    <source>
        <dbReference type="SMART" id="SM00849"/>
    </source>
</evidence>
<dbReference type="SUPFAM" id="SSF56281">
    <property type="entry name" value="Metallo-hydrolase/oxidoreductase"/>
    <property type="match status" value="1"/>
</dbReference>
<gene>
    <name evidence="13" type="primary">bla</name>
    <name evidence="13" type="ORF">E1742_00500</name>
</gene>
<name>A0ABX5S3U5_9BURK</name>
<evidence type="ECO:0000256" key="1">
    <source>
        <dbReference type="ARBA" id="ARBA00001526"/>
    </source>
</evidence>
<dbReference type="InterPro" id="IPR001279">
    <property type="entry name" value="Metallo-B-lactamas"/>
</dbReference>
<dbReference type="PANTHER" id="PTHR42951">
    <property type="entry name" value="METALLO-BETA-LACTAMASE DOMAIN-CONTAINING"/>
    <property type="match status" value="1"/>
</dbReference>
<evidence type="ECO:0000256" key="2">
    <source>
        <dbReference type="ARBA" id="ARBA00001947"/>
    </source>
</evidence>
<comment type="subcellular location">
    <subcellularLocation>
        <location evidence="3">Periplasm</location>
    </subcellularLocation>
</comment>
<keyword evidence="11" id="KW-0046">Antibiotic resistance</keyword>
<dbReference type="Gene3D" id="3.60.15.10">
    <property type="entry name" value="Ribonuclease Z/Hydroxyacylglutathione hydrolase-like"/>
    <property type="match status" value="1"/>
</dbReference>
<evidence type="ECO:0000256" key="6">
    <source>
        <dbReference type="ARBA" id="ARBA00022723"/>
    </source>
</evidence>
<evidence type="ECO:0000313" key="14">
    <source>
        <dbReference type="Proteomes" id="UP000294359"/>
    </source>
</evidence>
<evidence type="ECO:0000256" key="9">
    <source>
        <dbReference type="ARBA" id="ARBA00022801"/>
    </source>
</evidence>
<keyword evidence="9" id="KW-0378">Hydrolase</keyword>
<dbReference type="InterPro" id="IPR050855">
    <property type="entry name" value="NDM-1-like"/>
</dbReference>
<feature type="domain" description="Metallo-beta-lactamase" evidence="12">
    <location>
        <begin position="84"/>
        <end position="277"/>
    </location>
</feature>
<dbReference type="Pfam" id="PF00753">
    <property type="entry name" value="Lactamase_B"/>
    <property type="match status" value="1"/>
</dbReference>
<keyword evidence="7" id="KW-0732">Signal</keyword>
<dbReference type="NCBIfam" id="NF033105">
    <property type="entry name" value="bla_subclass_B3"/>
    <property type="match status" value="1"/>
</dbReference>
<evidence type="ECO:0000256" key="3">
    <source>
        <dbReference type="ARBA" id="ARBA00004418"/>
    </source>
</evidence>
<dbReference type="Proteomes" id="UP000294359">
    <property type="component" value="Chromosome"/>
</dbReference>
<dbReference type="EMBL" id="CP038026">
    <property type="protein sequence ID" value="QBQ34832.1"/>
    <property type="molecule type" value="Genomic_DNA"/>
</dbReference>
<dbReference type="EC" id="3.5.2.6" evidence="5"/>
<evidence type="ECO:0000256" key="10">
    <source>
        <dbReference type="ARBA" id="ARBA00022833"/>
    </source>
</evidence>
<evidence type="ECO:0000313" key="13">
    <source>
        <dbReference type="EMBL" id="QBQ34832.1"/>
    </source>
</evidence>
<comment type="similarity">
    <text evidence="4">Belongs to the metallo-beta-lactamase superfamily. Class-B beta-lactamase family.</text>
</comment>
<proteinExistence type="inferred from homology"/>
<dbReference type="InterPro" id="IPR036866">
    <property type="entry name" value="RibonucZ/Hydroxyglut_hydro"/>
</dbReference>
<evidence type="ECO:0000256" key="11">
    <source>
        <dbReference type="ARBA" id="ARBA00023251"/>
    </source>
</evidence>
<dbReference type="InterPro" id="IPR001018">
    <property type="entry name" value="Beta-lactamase_class-B_CS"/>
</dbReference>
<comment type="catalytic activity">
    <reaction evidence="1">
        <text>a beta-lactam + H2O = a substituted beta-amino acid</text>
        <dbReference type="Rhea" id="RHEA:20401"/>
        <dbReference type="ChEBI" id="CHEBI:15377"/>
        <dbReference type="ChEBI" id="CHEBI:35627"/>
        <dbReference type="ChEBI" id="CHEBI:140347"/>
        <dbReference type="EC" id="3.5.2.6"/>
    </reaction>
</comment>
<keyword evidence="6" id="KW-0479">Metal-binding</keyword>
<protein>
    <recommendedName>
        <fullName evidence="5">beta-lactamase</fullName>
        <ecNumber evidence="5">3.5.2.6</ecNumber>
    </recommendedName>
</protein>
<evidence type="ECO:0000256" key="7">
    <source>
        <dbReference type="ARBA" id="ARBA00022729"/>
    </source>
</evidence>
<dbReference type="PROSITE" id="PS00743">
    <property type="entry name" value="BETA_LACTAMASE_B_1"/>
    <property type="match status" value="1"/>
</dbReference>
<dbReference type="SMART" id="SM00849">
    <property type="entry name" value="Lactamase_B"/>
    <property type="match status" value="1"/>
</dbReference>
<sequence length="323" mass="33744">MSAVARTARAPTMAVSCSAATGAATAIRSSTPAFLSTTTTDTMKKLLLSLLLASSTSPTLAHNWDEPQEPFTMYGNVHYVGQRGISAVLVTSPQGHILIDVGTEKSPQAVAAHIRQLGFKVEDIKYILTSHAHGDHIGGTAALQRLSGATVIGSANSVPVLASGKPDEADPQAGSLPDTAPVARTRVVKDGDVVTVGPLALTAHETPGHTRGGLSWTWQATENGRTVDMVFADSLNAIGANGFKYGGDPRYPQARADVAASIAKVAGFRCDVLISAHPEGSELWERKARQAKLGNAAFIDAEACRKYGAKAKARLAKQLAGEK</sequence>
<dbReference type="PANTHER" id="PTHR42951:SF17">
    <property type="entry name" value="METALLO-BETA-LACTAMASE DOMAIN-CONTAINING PROTEIN"/>
    <property type="match status" value="1"/>
</dbReference>
<keyword evidence="10" id="KW-0862">Zinc</keyword>
<accession>A0ABX5S3U5</accession>
<evidence type="ECO:0000256" key="8">
    <source>
        <dbReference type="ARBA" id="ARBA00022764"/>
    </source>
</evidence>
<comment type="cofactor">
    <cofactor evidence="2">
        <name>Zn(2+)</name>
        <dbReference type="ChEBI" id="CHEBI:29105"/>
    </cofactor>
</comment>
<organism evidence="13 14">
    <name type="scientific">Pseudoduganella plicata</name>
    <dbReference type="NCBI Taxonomy" id="321984"/>
    <lineage>
        <taxon>Bacteria</taxon>
        <taxon>Pseudomonadati</taxon>
        <taxon>Pseudomonadota</taxon>
        <taxon>Betaproteobacteria</taxon>
        <taxon>Burkholderiales</taxon>
        <taxon>Oxalobacteraceae</taxon>
        <taxon>Telluria group</taxon>
        <taxon>Pseudoduganella</taxon>
    </lineage>
</organism>